<dbReference type="InParanoid" id="W7XGK5"/>
<protein>
    <submittedName>
        <fullName evidence="1">Uncharacterized protein</fullName>
    </submittedName>
</protein>
<evidence type="ECO:0000313" key="1">
    <source>
        <dbReference type="EMBL" id="EWS76148.1"/>
    </source>
</evidence>
<sequence length="95" mass="11173">MSTYLLFSPQTNLKIFELTELKLDSEIRETHYYPEKSKNDRPSTYLLINKCVISQYKDKFKGINKNSDDRISINIAKTTSNTENAIKIKRGYIKY</sequence>
<organism evidence="1 2">
    <name type="scientific">Tetrahymena thermophila (strain SB210)</name>
    <dbReference type="NCBI Taxonomy" id="312017"/>
    <lineage>
        <taxon>Eukaryota</taxon>
        <taxon>Sar</taxon>
        <taxon>Alveolata</taxon>
        <taxon>Ciliophora</taxon>
        <taxon>Intramacronucleata</taxon>
        <taxon>Oligohymenophorea</taxon>
        <taxon>Hymenostomatida</taxon>
        <taxon>Tetrahymenina</taxon>
        <taxon>Tetrahymenidae</taxon>
        <taxon>Tetrahymena</taxon>
    </lineage>
</organism>
<dbReference type="Proteomes" id="UP000009168">
    <property type="component" value="Unassembled WGS sequence"/>
</dbReference>
<dbReference type="EMBL" id="GG662838">
    <property type="protein sequence ID" value="EWS76148.1"/>
    <property type="molecule type" value="Genomic_DNA"/>
</dbReference>
<name>W7XGK5_TETTS</name>
<evidence type="ECO:0000313" key="2">
    <source>
        <dbReference type="Proteomes" id="UP000009168"/>
    </source>
</evidence>
<dbReference type="RefSeq" id="XP_012651301.1">
    <property type="nucleotide sequence ID" value="XM_012795847.1"/>
</dbReference>
<proteinExistence type="predicted"/>
<accession>W7XGK5</accession>
<dbReference type="AlphaFoldDB" id="W7XGK5"/>
<reference evidence="2" key="1">
    <citation type="journal article" date="2006" name="PLoS Biol.">
        <title>Macronuclear genome sequence of the ciliate Tetrahymena thermophila, a model eukaryote.</title>
        <authorList>
            <person name="Eisen J.A."/>
            <person name="Coyne R.S."/>
            <person name="Wu M."/>
            <person name="Wu D."/>
            <person name="Thiagarajan M."/>
            <person name="Wortman J.R."/>
            <person name="Badger J.H."/>
            <person name="Ren Q."/>
            <person name="Amedeo P."/>
            <person name="Jones K.M."/>
            <person name="Tallon L.J."/>
            <person name="Delcher A.L."/>
            <person name="Salzberg S.L."/>
            <person name="Silva J.C."/>
            <person name="Haas B.J."/>
            <person name="Majoros W.H."/>
            <person name="Farzad M."/>
            <person name="Carlton J.M."/>
            <person name="Smith R.K. Jr."/>
            <person name="Garg J."/>
            <person name="Pearlman R.E."/>
            <person name="Karrer K.M."/>
            <person name="Sun L."/>
            <person name="Manning G."/>
            <person name="Elde N.C."/>
            <person name="Turkewitz A.P."/>
            <person name="Asai D.J."/>
            <person name="Wilkes D.E."/>
            <person name="Wang Y."/>
            <person name="Cai H."/>
            <person name="Collins K."/>
            <person name="Stewart B.A."/>
            <person name="Lee S.R."/>
            <person name="Wilamowska K."/>
            <person name="Weinberg Z."/>
            <person name="Ruzzo W.L."/>
            <person name="Wloga D."/>
            <person name="Gaertig J."/>
            <person name="Frankel J."/>
            <person name="Tsao C.-C."/>
            <person name="Gorovsky M.A."/>
            <person name="Keeling P.J."/>
            <person name="Waller R.F."/>
            <person name="Patron N.J."/>
            <person name="Cherry J.M."/>
            <person name="Stover N.A."/>
            <person name="Krieger C.J."/>
            <person name="del Toro C."/>
            <person name="Ryder H.F."/>
            <person name="Williamson S.C."/>
            <person name="Barbeau R.A."/>
            <person name="Hamilton E.P."/>
            <person name="Orias E."/>
        </authorList>
    </citation>
    <scope>NUCLEOTIDE SEQUENCE [LARGE SCALE GENOMIC DNA]</scope>
    <source>
        <strain evidence="2">SB210</strain>
    </source>
</reference>
<dbReference type="KEGG" id="tet:TTHERM_000963250"/>
<gene>
    <name evidence="1" type="ORF">TTHERM_000963250</name>
</gene>
<keyword evidence="2" id="KW-1185">Reference proteome</keyword>
<dbReference type="GeneID" id="24441247"/>